<evidence type="ECO:0000256" key="1">
    <source>
        <dbReference type="SAM" id="Phobius"/>
    </source>
</evidence>
<dbReference type="RefSeq" id="WP_068147804.1">
    <property type="nucleotide sequence ID" value="NZ_JBHSCR010000001.1"/>
</dbReference>
<reference evidence="3" key="1">
    <citation type="journal article" date="2019" name="Int. J. Syst. Evol. Microbiol.">
        <title>The Global Catalogue of Microorganisms (GCM) 10K type strain sequencing project: providing services to taxonomists for standard genome sequencing and annotation.</title>
        <authorList>
            <consortium name="The Broad Institute Genomics Platform"/>
            <consortium name="The Broad Institute Genome Sequencing Center for Infectious Disease"/>
            <person name="Wu L."/>
            <person name="Ma J."/>
        </authorList>
    </citation>
    <scope>NUCLEOTIDE SEQUENCE [LARGE SCALE GENOMIC DNA]</scope>
    <source>
        <strain evidence="3">CGMCC 1.15304</strain>
    </source>
</reference>
<gene>
    <name evidence="2" type="ORF">ACFO5Q_02980</name>
</gene>
<comment type="caution">
    <text evidence="2">The sequence shown here is derived from an EMBL/GenBank/DDBJ whole genome shotgun (WGS) entry which is preliminary data.</text>
</comment>
<feature type="transmembrane region" description="Helical" evidence="1">
    <location>
        <begin position="54"/>
        <end position="74"/>
    </location>
</feature>
<keyword evidence="3" id="KW-1185">Reference proteome</keyword>
<accession>A0ABV8U6I7</accession>
<protein>
    <submittedName>
        <fullName evidence="2">Uncharacterized protein</fullName>
    </submittedName>
</protein>
<organism evidence="2 3">
    <name type="scientific">Kordiimonas lipolytica</name>
    <dbReference type="NCBI Taxonomy" id="1662421"/>
    <lineage>
        <taxon>Bacteria</taxon>
        <taxon>Pseudomonadati</taxon>
        <taxon>Pseudomonadota</taxon>
        <taxon>Alphaproteobacteria</taxon>
        <taxon>Kordiimonadales</taxon>
        <taxon>Kordiimonadaceae</taxon>
        <taxon>Kordiimonas</taxon>
    </lineage>
</organism>
<sequence>MRKVKDRPLRADDRIRQGILDMIIGTLALIVGILFCSTTITFGMVEPGGESTGFLAEGLIAGSLGCLVFGLGAAQYLKAAIEAGYTDDSL</sequence>
<dbReference type="Proteomes" id="UP001595776">
    <property type="component" value="Unassembled WGS sequence"/>
</dbReference>
<proteinExistence type="predicted"/>
<evidence type="ECO:0000313" key="3">
    <source>
        <dbReference type="Proteomes" id="UP001595776"/>
    </source>
</evidence>
<name>A0ABV8U6I7_9PROT</name>
<keyword evidence="1" id="KW-0472">Membrane</keyword>
<keyword evidence="1" id="KW-1133">Transmembrane helix</keyword>
<dbReference type="EMBL" id="JBHSCR010000001">
    <property type="protein sequence ID" value="MFC4346808.1"/>
    <property type="molecule type" value="Genomic_DNA"/>
</dbReference>
<keyword evidence="1" id="KW-0812">Transmembrane</keyword>
<evidence type="ECO:0000313" key="2">
    <source>
        <dbReference type="EMBL" id="MFC4346808.1"/>
    </source>
</evidence>
<feature type="transmembrane region" description="Helical" evidence="1">
    <location>
        <begin position="20"/>
        <end position="42"/>
    </location>
</feature>